<evidence type="ECO:0000313" key="3">
    <source>
        <dbReference type="EMBL" id="MFJ6036705.1"/>
    </source>
</evidence>
<keyword evidence="2" id="KW-0812">Transmembrane</keyword>
<protein>
    <submittedName>
        <fullName evidence="3">PH domain-containing protein</fullName>
    </submittedName>
</protein>
<accession>A0ABW8H9F3</accession>
<feature type="transmembrane region" description="Helical" evidence="2">
    <location>
        <begin position="17"/>
        <end position="38"/>
    </location>
</feature>
<evidence type="ECO:0000256" key="1">
    <source>
        <dbReference type="SAM" id="MobiDB-lite"/>
    </source>
</evidence>
<proteinExistence type="predicted"/>
<dbReference type="RefSeq" id="WP_350890638.1">
    <property type="nucleotide sequence ID" value="NZ_JBEOTR010000010.1"/>
</dbReference>
<evidence type="ECO:0000313" key="4">
    <source>
        <dbReference type="Proteomes" id="UP001617907"/>
    </source>
</evidence>
<feature type="transmembrane region" description="Helical" evidence="2">
    <location>
        <begin position="360"/>
        <end position="383"/>
    </location>
</feature>
<keyword evidence="2" id="KW-0472">Membrane</keyword>
<keyword evidence="4" id="KW-1185">Reference proteome</keyword>
<name>A0ABW8H9F3_9ACTN</name>
<feature type="transmembrane region" description="Helical" evidence="2">
    <location>
        <begin position="44"/>
        <end position="63"/>
    </location>
</feature>
<reference evidence="3 4" key="1">
    <citation type="submission" date="2024-10" db="EMBL/GenBank/DDBJ databases">
        <title>The Natural Products Discovery Center: Release of the First 8490 Sequenced Strains for Exploring Actinobacteria Biosynthetic Diversity.</title>
        <authorList>
            <person name="Kalkreuter E."/>
            <person name="Kautsar S.A."/>
            <person name="Yang D."/>
            <person name="Bader C.D."/>
            <person name="Teijaro C.N."/>
            <person name="Fluegel L."/>
            <person name="Davis C.M."/>
            <person name="Simpson J.R."/>
            <person name="Lauterbach L."/>
            <person name="Steele A.D."/>
            <person name="Gui C."/>
            <person name="Meng S."/>
            <person name="Li G."/>
            <person name="Viehrig K."/>
            <person name="Ye F."/>
            <person name="Su P."/>
            <person name="Kiefer A.F."/>
            <person name="Nichols A."/>
            <person name="Cepeda A.J."/>
            <person name="Yan W."/>
            <person name="Fan B."/>
            <person name="Jiang Y."/>
            <person name="Adhikari A."/>
            <person name="Zheng C.-J."/>
            <person name="Schuster L."/>
            <person name="Cowan T.M."/>
            <person name="Smanski M.J."/>
            <person name="Chevrette M.G."/>
            <person name="De Carvalho L.P.S."/>
            <person name="Shen B."/>
        </authorList>
    </citation>
    <scope>NUCLEOTIDE SEQUENCE [LARGE SCALE GENOMIC DNA]</scope>
    <source>
        <strain evidence="3 4">NPDC093086</strain>
    </source>
</reference>
<feature type="transmembrane region" description="Helical" evidence="2">
    <location>
        <begin position="170"/>
        <end position="191"/>
    </location>
</feature>
<sequence>MSAGEEVICRSGRTRPLWVVVRAGAAGAVLAVGRLVYSGTFADWWVAGGLLAALVGAGALHAATLEVRADAYGVHSGSRLRRRRSVPWHDVADLGVHIQYGRHGEQYVRVGVLTRDGRTRRLPLPLSVSAKDRPDFDATLDALRALHRRYGEPESDHLVVLAKHTAGRGVAVPVVLCVLLLAGAGLAAWFVPVTGATKEAWTSAVPCAAGTPPDERRACLTTVDAVVARTEVSRGKQAARLYFADGRPVDRVAVTRQAARAFRAGDRVELTLWRDRVRVVAGQHYVWREYFSGAGPVAVLAAGLALAAGWPGARVLMHRRGRRLPDDEVLPSVLPFLGVLVGTALWLLPLCYLHPLGLPASAGPLAWAAAGTLGTAGLLVPAWRATRIRTPRPAAAPDRGTAGEDVFVAARFLESTDYNPHHFGTHVVFGGGPPAVVPHSGPGRFAAREIPVRRLTAGRVRRLRGGDGEAVPRGWHVAELDDAGEPVRLAAAPADLSRVLHALDAARASAQTASPQTAPTGTAPAGTASTET</sequence>
<keyword evidence="2" id="KW-1133">Transmembrane helix</keyword>
<dbReference type="Proteomes" id="UP001617907">
    <property type="component" value="Unassembled WGS sequence"/>
</dbReference>
<organism evidence="3 4">
    <name type="scientific">Streptomyces ardesiacus</name>
    <dbReference type="NCBI Taxonomy" id="285564"/>
    <lineage>
        <taxon>Bacteria</taxon>
        <taxon>Bacillati</taxon>
        <taxon>Actinomycetota</taxon>
        <taxon>Actinomycetes</taxon>
        <taxon>Kitasatosporales</taxon>
        <taxon>Streptomycetaceae</taxon>
        <taxon>Streptomyces</taxon>
    </lineage>
</organism>
<feature type="transmembrane region" description="Helical" evidence="2">
    <location>
        <begin position="329"/>
        <end position="348"/>
    </location>
</feature>
<feature type="region of interest" description="Disordered" evidence="1">
    <location>
        <begin position="507"/>
        <end position="532"/>
    </location>
</feature>
<comment type="caution">
    <text evidence="3">The sequence shown here is derived from an EMBL/GenBank/DDBJ whole genome shotgun (WGS) entry which is preliminary data.</text>
</comment>
<evidence type="ECO:0000256" key="2">
    <source>
        <dbReference type="SAM" id="Phobius"/>
    </source>
</evidence>
<dbReference type="EMBL" id="JBIVPC010000005">
    <property type="protein sequence ID" value="MFJ6036705.1"/>
    <property type="molecule type" value="Genomic_DNA"/>
</dbReference>
<gene>
    <name evidence="3" type="ORF">ACIQFM_10625</name>
</gene>
<feature type="transmembrane region" description="Helical" evidence="2">
    <location>
        <begin position="297"/>
        <end position="317"/>
    </location>
</feature>